<sequence length="475" mass="52385">MPGSKSATPLANKVKPGHGSSHGTPSGGLPKAKKDSAVIDLVSDSEDDGTPPPLMTAQKRRASNISGSRDANPRPTKKAKSALRDHFVAKKSSSMPNGDATHGDTNHAGRLEIAQKQIQLANSQVDELKAKLKDANAELLATKNTLSHRDAEVESYQQMESQFMRTKAMLSKKEDELDEVAHEKAVLLEHVRHMLADKKKLSKEFEDSVRDAKAHVEGKMRDELAAAEVKQLETDALLLEYRDKIPKMAKLEEELNESLKAAAASDALYTSHKDEFDRAREEYRDIKNERDAAVDMADSHKQHIESLKKSLNVASKSLDRARADDSARIARIEQLEGEIHDLETVRDSLESTNEEVMTKLSSTEAGLKAAEARGKSAEKSKKEEVAELLDEIAAVKIEIILLADKKEELDIYHEQAVSKAALDIESLKEKLLESEKTVDALNEKISGCSMCSLTYEGRMEFSAWARQAIADLLGS</sequence>
<keyword evidence="4" id="KW-1185">Reference proteome</keyword>
<dbReference type="EMBL" id="JAQQWE010000010">
    <property type="protein sequence ID" value="KAK7937752.1"/>
    <property type="molecule type" value="Genomic_DNA"/>
</dbReference>
<dbReference type="GeneID" id="92083904"/>
<evidence type="ECO:0000256" key="1">
    <source>
        <dbReference type="SAM" id="Coils"/>
    </source>
</evidence>
<name>A0ABR1PTS5_9PEZI</name>
<comment type="caution">
    <text evidence="3">The sequence shown here is derived from an EMBL/GenBank/DDBJ whole genome shotgun (WGS) entry which is preliminary data.</text>
</comment>
<dbReference type="Gene3D" id="1.10.287.1490">
    <property type="match status" value="1"/>
</dbReference>
<organism evidence="3 4">
    <name type="scientific">Apiospora aurea</name>
    <dbReference type="NCBI Taxonomy" id="335848"/>
    <lineage>
        <taxon>Eukaryota</taxon>
        <taxon>Fungi</taxon>
        <taxon>Dikarya</taxon>
        <taxon>Ascomycota</taxon>
        <taxon>Pezizomycotina</taxon>
        <taxon>Sordariomycetes</taxon>
        <taxon>Xylariomycetidae</taxon>
        <taxon>Amphisphaeriales</taxon>
        <taxon>Apiosporaceae</taxon>
        <taxon>Apiospora</taxon>
    </lineage>
</organism>
<dbReference type="RefSeq" id="XP_066693080.1">
    <property type="nucleotide sequence ID" value="XM_066850842.1"/>
</dbReference>
<feature type="coiled-coil region" evidence="1">
    <location>
        <begin position="378"/>
        <end position="444"/>
    </location>
</feature>
<feature type="coiled-coil region" evidence="1">
    <location>
        <begin position="269"/>
        <end position="352"/>
    </location>
</feature>
<evidence type="ECO:0000256" key="2">
    <source>
        <dbReference type="SAM" id="MobiDB-lite"/>
    </source>
</evidence>
<feature type="compositionally biased region" description="Low complexity" evidence="2">
    <location>
        <begin position="17"/>
        <end position="28"/>
    </location>
</feature>
<reference evidence="3 4" key="1">
    <citation type="submission" date="2023-01" db="EMBL/GenBank/DDBJ databases">
        <title>Analysis of 21 Apiospora genomes using comparative genomics revels a genus with tremendous synthesis potential of carbohydrate active enzymes and secondary metabolites.</title>
        <authorList>
            <person name="Sorensen T."/>
        </authorList>
    </citation>
    <scope>NUCLEOTIDE SEQUENCE [LARGE SCALE GENOMIC DNA]</scope>
    <source>
        <strain evidence="3 4">CBS 24483</strain>
    </source>
</reference>
<feature type="region of interest" description="Disordered" evidence="2">
    <location>
        <begin position="1"/>
        <end position="83"/>
    </location>
</feature>
<feature type="coiled-coil region" evidence="1">
    <location>
        <begin position="111"/>
        <end position="176"/>
    </location>
</feature>
<gene>
    <name evidence="3" type="ORF">PG986_014620</name>
</gene>
<evidence type="ECO:0000313" key="4">
    <source>
        <dbReference type="Proteomes" id="UP001391051"/>
    </source>
</evidence>
<dbReference type="Proteomes" id="UP001391051">
    <property type="component" value="Unassembled WGS sequence"/>
</dbReference>
<keyword evidence="1" id="KW-0175">Coiled coil</keyword>
<evidence type="ECO:0000313" key="3">
    <source>
        <dbReference type="EMBL" id="KAK7937752.1"/>
    </source>
</evidence>
<proteinExistence type="predicted"/>
<protein>
    <submittedName>
        <fullName evidence="3">Uncharacterized protein</fullName>
    </submittedName>
</protein>
<accession>A0ABR1PTS5</accession>